<accession>A0ABD3Q7L4</accession>
<gene>
    <name evidence="1" type="ORF">ACHAWO_013110</name>
</gene>
<protein>
    <submittedName>
        <fullName evidence="1">Uncharacterized protein</fullName>
    </submittedName>
</protein>
<sequence>MADPTKQKQSILFASSKYGFTALKSKAEAWCVKFLELNTDTAIDHLLYADANSLSLLKKSPVLMKEVMQEVFEKLETLKRKYDG</sequence>
<evidence type="ECO:0000313" key="2">
    <source>
        <dbReference type="Proteomes" id="UP001530400"/>
    </source>
</evidence>
<organism evidence="1 2">
    <name type="scientific">Cyclotella atomus</name>
    <dbReference type="NCBI Taxonomy" id="382360"/>
    <lineage>
        <taxon>Eukaryota</taxon>
        <taxon>Sar</taxon>
        <taxon>Stramenopiles</taxon>
        <taxon>Ochrophyta</taxon>
        <taxon>Bacillariophyta</taxon>
        <taxon>Coscinodiscophyceae</taxon>
        <taxon>Thalassiosirophycidae</taxon>
        <taxon>Stephanodiscales</taxon>
        <taxon>Stephanodiscaceae</taxon>
        <taxon>Cyclotella</taxon>
    </lineage>
</organism>
<dbReference type="Proteomes" id="UP001530400">
    <property type="component" value="Unassembled WGS sequence"/>
</dbReference>
<evidence type="ECO:0000313" key="1">
    <source>
        <dbReference type="EMBL" id="KAL3795979.1"/>
    </source>
</evidence>
<proteinExistence type="predicted"/>
<dbReference type="EMBL" id="JALLPJ020000305">
    <property type="protein sequence ID" value="KAL3795979.1"/>
    <property type="molecule type" value="Genomic_DNA"/>
</dbReference>
<dbReference type="AlphaFoldDB" id="A0ABD3Q7L4"/>
<name>A0ABD3Q7L4_9STRA</name>
<reference evidence="1 2" key="1">
    <citation type="submission" date="2024-10" db="EMBL/GenBank/DDBJ databases">
        <title>Updated reference genomes for cyclostephanoid diatoms.</title>
        <authorList>
            <person name="Roberts W.R."/>
            <person name="Alverson A.J."/>
        </authorList>
    </citation>
    <scope>NUCLEOTIDE SEQUENCE [LARGE SCALE GENOMIC DNA]</scope>
    <source>
        <strain evidence="1 2">AJA010-31</strain>
    </source>
</reference>
<comment type="caution">
    <text evidence="1">The sequence shown here is derived from an EMBL/GenBank/DDBJ whole genome shotgun (WGS) entry which is preliminary data.</text>
</comment>
<keyword evidence="2" id="KW-1185">Reference proteome</keyword>